<reference evidence="2" key="1">
    <citation type="journal article" date="2002" name="Nature">
        <title>The genome sequence and structure of rice chromosome 1.</title>
        <authorList>
            <person name="Sasaki T."/>
            <person name="Matsumoto T."/>
            <person name="Yamamoto K."/>
            <person name="Sakata K."/>
            <person name="Baba T."/>
            <person name="Katayose Y."/>
            <person name="Wu J."/>
            <person name="Niimura Y."/>
            <person name="Cheng Z."/>
            <person name="Nagamura Y."/>
            <person name="Antonio B.A."/>
            <person name="Kanamori H."/>
            <person name="Hosokawa S."/>
            <person name="Masukawa M."/>
            <person name="Arikawa K."/>
            <person name="Chiden Y."/>
            <person name="Hayashi M."/>
            <person name="Okamoto M."/>
            <person name="Ando T."/>
            <person name="Aoki H."/>
            <person name="Arita K."/>
            <person name="Hamada M."/>
            <person name="Harada C."/>
            <person name="Hijishita S."/>
            <person name="Honda M."/>
            <person name="Ichikawa Y."/>
            <person name="Idonuma A."/>
            <person name="Iijima M."/>
            <person name="Ikeda M."/>
            <person name="Ikeno M."/>
            <person name="Itoh S."/>
            <person name="Itoh T."/>
            <person name="Itoh Y."/>
            <person name="Itoh Y."/>
            <person name="Iwabuchi A."/>
            <person name="Kamiya K."/>
            <person name="Karasawa W."/>
            <person name="Katagiri S."/>
            <person name="Kikuta A."/>
            <person name="Kobayashi N."/>
            <person name="Kono I."/>
            <person name="Machita K."/>
            <person name="Maehara T."/>
            <person name="Mizuno H."/>
            <person name="Mizubayashi T."/>
            <person name="Mukai Y."/>
            <person name="Nagasaki H."/>
            <person name="Nakashima M."/>
            <person name="Nakama Y."/>
            <person name="Nakamichi Y."/>
            <person name="Nakamura M."/>
            <person name="Namiki N."/>
            <person name="Negishi M."/>
            <person name="Ohta I."/>
            <person name="Ono N."/>
            <person name="Saji S."/>
            <person name="Sakai K."/>
            <person name="Shibata M."/>
            <person name="Shimokawa T."/>
            <person name="Shomura A."/>
            <person name="Song J."/>
            <person name="Takazaki Y."/>
            <person name="Terasawa K."/>
            <person name="Tsuji K."/>
            <person name="Waki K."/>
            <person name="Yamagata H."/>
            <person name="Yamane H."/>
            <person name="Yoshiki S."/>
            <person name="Yoshihara R."/>
            <person name="Yukawa K."/>
            <person name="Zhong H."/>
            <person name="Iwama H."/>
            <person name="Endo T."/>
            <person name="Ito H."/>
            <person name="Hahn J.H."/>
            <person name="Kim H.I."/>
            <person name="Eun M.Y."/>
            <person name="Yano M."/>
            <person name="Jiang J."/>
            <person name="Gojobori T."/>
        </authorList>
    </citation>
    <scope>NUCLEOTIDE SEQUENCE [LARGE SCALE GENOMIC DNA]</scope>
</reference>
<feature type="region of interest" description="Disordered" evidence="1">
    <location>
        <begin position="1"/>
        <end position="41"/>
    </location>
</feature>
<dbReference type="EMBL" id="AP002863">
    <property type="protein sequence ID" value="BAD44878.1"/>
    <property type="molecule type" value="Genomic_DNA"/>
</dbReference>
<feature type="compositionally biased region" description="Basic and acidic residues" evidence="1">
    <location>
        <begin position="16"/>
        <end position="32"/>
    </location>
</feature>
<protein>
    <submittedName>
        <fullName evidence="2">Uncharacterized protein</fullName>
    </submittedName>
</protein>
<evidence type="ECO:0000256" key="1">
    <source>
        <dbReference type="SAM" id="MobiDB-lite"/>
    </source>
</evidence>
<dbReference type="AlphaFoldDB" id="Q657Z0"/>
<evidence type="ECO:0000313" key="2">
    <source>
        <dbReference type="EMBL" id="BAD44878.1"/>
    </source>
</evidence>
<proteinExistence type="predicted"/>
<dbReference type="Proteomes" id="UP000817658">
    <property type="component" value="Chromosome 1"/>
</dbReference>
<gene>
    <name evidence="2" type="primary">P0005A05.14</name>
</gene>
<name>Q657Z0_ORYSJ</name>
<accession>Q657Z0</accession>
<organism evidence="2">
    <name type="scientific">Oryza sativa subsp. japonica</name>
    <name type="common">Rice</name>
    <dbReference type="NCBI Taxonomy" id="39947"/>
    <lineage>
        <taxon>Eukaryota</taxon>
        <taxon>Viridiplantae</taxon>
        <taxon>Streptophyta</taxon>
        <taxon>Embryophyta</taxon>
        <taxon>Tracheophyta</taxon>
        <taxon>Spermatophyta</taxon>
        <taxon>Magnoliopsida</taxon>
        <taxon>Liliopsida</taxon>
        <taxon>Poales</taxon>
        <taxon>Poaceae</taxon>
        <taxon>BOP clade</taxon>
        <taxon>Oryzoideae</taxon>
        <taxon>Oryzeae</taxon>
        <taxon>Oryzinae</taxon>
        <taxon>Oryza</taxon>
        <taxon>Oryza sativa</taxon>
    </lineage>
</organism>
<sequence>MVTVPRGRGGPTPQAREGRLRPDPSGKSHVDVESDLSPLSMVPPGPYHRQVFNPASYVKPIYWEEGAEDSI</sequence>